<keyword evidence="3" id="KW-1185">Reference proteome</keyword>
<dbReference type="AlphaFoldDB" id="A0AAV5DFC0"/>
<dbReference type="InterPro" id="IPR052191">
    <property type="entry name" value="tRNA_ntf/polyA_polymerase_I"/>
</dbReference>
<proteinExistence type="predicted"/>
<evidence type="ECO:0000259" key="1">
    <source>
        <dbReference type="Pfam" id="PF12627"/>
    </source>
</evidence>
<dbReference type="Pfam" id="PF12627">
    <property type="entry name" value="PolyA_pol_RNAbd"/>
    <property type="match status" value="1"/>
</dbReference>
<accession>A0AAV5DFC0</accession>
<evidence type="ECO:0000313" key="2">
    <source>
        <dbReference type="EMBL" id="GJN09197.1"/>
    </source>
</evidence>
<feature type="domain" description="tRNA nucleotidyltransferase/poly(A) polymerase RNA and SrmB- binding" evidence="1">
    <location>
        <begin position="30"/>
        <end position="68"/>
    </location>
</feature>
<dbReference type="SUPFAM" id="SSF81891">
    <property type="entry name" value="Poly A polymerase C-terminal region-like"/>
    <property type="match status" value="1"/>
</dbReference>
<dbReference type="Proteomes" id="UP001054889">
    <property type="component" value="Unassembled WGS sequence"/>
</dbReference>
<protein>
    <recommendedName>
        <fullName evidence="1">tRNA nucleotidyltransferase/poly(A) polymerase RNA and SrmB- binding domain-containing protein</fullName>
    </recommendedName>
</protein>
<organism evidence="2 3">
    <name type="scientific">Eleusine coracana subsp. coracana</name>
    <dbReference type="NCBI Taxonomy" id="191504"/>
    <lineage>
        <taxon>Eukaryota</taxon>
        <taxon>Viridiplantae</taxon>
        <taxon>Streptophyta</taxon>
        <taxon>Embryophyta</taxon>
        <taxon>Tracheophyta</taxon>
        <taxon>Spermatophyta</taxon>
        <taxon>Magnoliopsida</taxon>
        <taxon>Liliopsida</taxon>
        <taxon>Poales</taxon>
        <taxon>Poaceae</taxon>
        <taxon>PACMAD clade</taxon>
        <taxon>Chloridoideae</taxon>
        <taxon>Cynodonteae</taxon>
        <taxon>Eleusininae</taxon>
        <taxon>Eleusine</taxon>
    </lineage>
</organism>
<dbReference type="InterPro" id="IPR032828">
    <property type="entry name" value="PolyA_RNA-bd"/>
</dbReference>
<dbReference type="Gene3D" id="1.10.3090.10">
    <property type="entry name" value="cca-adding enzyme, domain 2"/>
    <property type="match status" value="1"/>
</dbReference>
<dbReference type="EMBL" id="BQKI01000015">
    <property type="protein sequence ID" value="GJN09197.1"/>
    <property type="molecule type" value="Genomic_DNA"/>
</dbReference>
<dbReference type="PANTHER" id="PTHR43051:SF1">
    <property type="entry name" value="POLYNUCLEOTIDE ADENYLYLTRANSFERASE FAMILY PROTEIN"/>
    <property type="match status" value="1"/>
</dbReference>
<reference evidence="2" key="1">
    <citation type="journal article" date="2018" name="DNA Res.">
        <title>Multiple hybrid de novo genome assembly of finger millet, an orphan allotetraploid crop.</title>
        <authorList>
            <person name="Hatakeyama M."/>
            <person name="Aluri S."/>
            <person name="Balachadran M.T."/>
            <person name="Sivarajan S.R."/>
            <person name="Patrignani A."/>
            <person name="Gruter S."/>
            <person name="Poveda L."/>
            <person name="Shimizu-Inatsugi R."/>
            <person name="Baeten J."/>
            <person name="Francoijs K.J."/>
            <person name="Nataraja K.N."/>
            <person name="Reddy Y.A.N."/>
            <person name="Phadnis S."/>
            <person name="Ravikumar R.L."/>
            <person name="Schlapbach R."/>
            <person name="Sreeman S.M."/>
            <person name="Shimizu K.K."/>
        </authorList>
    </citation>
    <scope>NUCLEOTIDE SEQUENCE</scope>
</reference>
<dbReference type="PANTHER" id="PTHR43051">
    <property type="entry name" value="POLYNUCLEOTIDE ADENYLYLTRANSFERASE FAMILY PROTEIN"/>
    <property type="match status" value="1"/>
</dbReference>
<gene>
    <name evidence="2" type="primary">ga27180</name>
    <name evidence="2" type="ORF">PR202_ga27180</name>
</gene>
<sequence>MTTLRRLADSSRPPSHALIPQLRSVVSIFLARLMLEMNSMLSYGAAESTIRLLTKYGLLDILLPFQAAYISDQMKVRSSDRDLMLMKLLANMDKLLSVNRPGHRILWLALLAFHSALINSPQDAQVFASYTDRLRVLRIFEGLDSDLASYEQKTGVCGSRGIDYKSLKDGDPDEIRFVLGKVIMDIMNEDLPSSVTDLTDRN</sequence>
<reference evidence="2" key="2">
    <citation type="submission" date="2021-12" db="EMBL/GenBank/DDBJ databases">
        <title>Resequencing data analysis of finger millet.</title>
        <authorList>
            <person name="Hatakeyama M."/>
            <person name="Aluri S."/>
            <person name="Balachadran M.T."/>
            <person name="Sivarajan S.R."/>
            <person name="Poveda L."/>
            <person name="Shimizu-Inatsugi R."/>
            <person name="Schlapbach R."/>
            <person name="Sreeman S.M."/>
            <person name="Shimizu K.K."/>
        </authorList>
    </citation>
    <scope>NUCLEOTIDE SEQUENCE</scope>
</reference>
<evidence type="ECO:0000313" key="3">
    <source>
        <dbReference type="Proteomes" id="UP001054889"/>
    </source>
</evidence>
<name>A0AAV5DFC0_ELECO</name>
<comment type="caution">
    <text evidence="2">The sequence shown here is derived from an EMBL/GenBank/DDBJ whole genome shotgun (WGS) entry which is preliminary data.</text>
</comment>